<accession>A0A9D3WEG0</accession>
<gene>
    <name evidence="1" type="ORF">J1N35_005516</name>
</gene>
<proteinExistence type="predicted"/>
<comment type="caution">
    <text evidence="1">The sequence shown here is derived from an EMBL/GenBank/DDBJ whole genome shotgun (WGS) entry which is preliminary data.</text>
</comment>
<sequence>MSRHDDPGMIQFCLGGLVRQLSVLEFGTTLGLYTEQFLEEENLSELHCHIHVSLVNYWCALIPSQPTYDPSSSKATNLAPSLRYIYALLVHTLTGKRKSTGVVNTHDAYFLWSMAHIHVIDLAYFIAHAIQHQTERHRRGVISIGPYIT</sequence>
<dbReference type="EMBL" id="JAIQCV010000002">
    <property type="protein sequence ID" value="KAH1122356.1"/>
    <property type="molecule type" value="Genomic_DNA"/>
</dbReference>
<keyword evidence="2" id="KW-1185">Reference proteome</keyword>
<dbReference type="OrthoDB" id="1750287at2759"/>
<name>A0A9D3WEG0_9ROSI</name>
<organism evidence="1 2">
    <name type="scientific">Gossypium stocksii</name>
    <dbReference type="NCBI Taxonomy" id="47602"/>
    <lineage>
        <taxon>Eukaryota</taxon>
        <taxon>Viridiplantae</taxon>
        <taxon>Streptophyta</taxon>
        <taxon>Embryophyta</taxon>
        <taxon>Tracheophyta</taxon>
        <taxon>Spermatophyta</taxon>
        <taxon>Magnoliopsida</taxon>
        <taxon>eudicotyledons</taxon>
        <taxon>Gunneridae</taxon>
        <taxon>Pentapetalae</taxon>
        <taxon>rosids</taxon>
        <taxon>malvids</taxon>
        <taxon>Malvales</taxon>
        <taxon>Malvaceae</taxon>
        <taxon>Malvoideae</taxon>
        <taxon>Gossypium</taxon>
    </lineage>
</organism>
<evidence type="ECO:0000313" key="2">
    <source>
        <dbReference type="Proteomes" id="UP000828251"/>
    </source>
</evidence>
<reference evidence="1 2" key="1">
    <citation type="journal article" date="2021" name="Plant Biotechnol. J.">
        <title>Multi-omics assisted identification of the key and species-specific regulatory components of drought-tolerant mechanisms in Gossypium stocksii.</title>
        <authorList>
            <person name="Yu D."/>
            <person name="Ke L."/>
            <person name="Zhang D."/>
            <person name="Wu Y."/>
            <person name="Sun Y."/>
            <person name="Mei J."/>
            <person name="Sun J."/>
            <person name="Sun Y."/>
        </authorList>
    </citation>
    <scope>NUCLEOTIDE SEQUENCE [LARGE SCALE GENOMIC DNA]</scope>
    <source>
        <strain evidence="2">cv. E1</strain>
        <tissue evidence="1">Leaf</tissue>
    </source>
</reference>
<dbReference type="AlphaFoldDB" id="A0A9D3WEG0"/>
<evidence type="ECO:0000313" key="1">
    <source>
        <dbReference type="EMBL" id="KAH1122356.1"/>
    </source>
</evidence>
<dbReference type="Proteomes" id="UP000828251">
    <property type="component" value="Unassembled WGS sequence"/>
</dbReference>
<protein>
    <submittedName>
        <fullName evidence="1">Uncharacterized protein</fullName>
    </submittedName>
</protein>